<keyword evidence="7" id="KW-0378">Hydrolase</keyword>
<proteinExistence type="predicted"/>
<evidence type="ECO:0000313" key="8">
    <source>
        <dbReference type="Proteomes" id="UP000886845"/>
    </source>
</evidence>
<keyword evidence="2 7" id="KW-0645">Protease</keyword>
<evidence type="ECO:0000256" key="4">
    <source>
        <dbReference type="SAM" id="Phobius"/>
    </source>
</evidence>
<evidence type="ECO:0000256" key="1">
    <source>
        <dbReference type="ARBA" id="ARBA00004370"/>
    </source>
</evidence>
<keyword evidence="4" id="KW-0812">Transmembrane</keyword>
<dbReference type="InterPro" id="IPR017790">
    <property type="entry name" value="Penicillin-binding_protein_2"/>
</dbReference>
<dbReference type="GO" id="GO:0009252">
    <property type="term" value="P:peptidoglycan biosynthetic process"/>
    <property type="evidence" value="ECO:0007669"/>
    <property type="project" value="InterPro"/>
</dbReference>
<dbReference type="PANTHER" id="PTHR30627">
    <property type="entry name" value="PEPTIDOGLYCAN D,D-TRANSPEPTIDASE"/>
    <property type="match status" value="1"/>
</dbReference>
<keyword evidence="3 4" id="KW-0472">Membrane</keyword>
<dbReference type="Gene3D" id="3.40.710.10">
    <property type="entry name" value="DD-peptidase/beta-lactamase superfamily"/>
    <property type="match status" value="1"/>
</dbReference>
<dbReference type="Pfam" id="PF03717">
    <property type="entry name" value="PBP_dimer"/>
    <property type="match status" value="1"/>
</dbReference>
<dbReference type="Proteomes" id="UP000886845">
    <property type="component" value="Unassembled WGS sequence"/>
</dbReference>
<dbReference type="GO" id="GO:0071555">
    <property type="term" value="P:cell wall organization"/>
    <property type="evidence" value="ECO:0007669"/>
    <property type="project" value="TreeGrafter"/>
</dbReference>
<evidence type="ECO:0000256" key="3">
    <source>
        <dbReference type="ARBA" id="ARBA00023136"/>
    </source>
</evidence>
<dbReference type="EC" id="3.4.16.4" evidence="7"/>
<comment type="caution">
    <text evidence="7">The sequence shown here is derived from an EMBL/GenBank/DDBJ whole genome shotgun (WGS) entry which is preliminary data.</text>
</comment>
<dbReference type="InterPro" id="IPR005311">
    <property type="entry name" value="PBP_dimer"/>
</dbReference>
<evidence type="ECO:0000259" key="5">
    <source>
        <dbReference type="Pfam" id="PF00905"/>
    </source>
</evidence>
<keyword evidence="2 7" id="KW-0121">Carboxypeptidase</keyword>
<evidence type="ECO:0000256" key="2">
    <source>
        <dbReference type="ARBA" id="ARBA00022645"/>
    </source>
</evidence>
<dbReference type="GO" id="GO:0008658">
    <property type="term" value="F:penicillin binding"/>
    <property type="evidence" value="ECO:0007669"/>
    <property type="project" value="InterPro"/>
</dbReference>
<feature type="domain" description="Penicillin-binding protein dimerisation" evidence="6">
    <location>
        <begin position="61"/>
        <end position="238"/>
    </location>
</feature>
<dbReference type="InterPro" id="IPR012338">
    <property type="entry name" value="Beta-lactam/transpept-like"/>
</dbReference>
<feature type="transmembrane region" description="Helical" evidence="4">
    <location>
        <begin position="18"/>
        <end position="37"/>
    </location>
</feature>
<comment type="subcellular location">
    <subcellularLocation>
        <location evidence="1">Membrane</location>
    </subcellularLocation>
</comment>
<accession>A0A9D1NN99</accession>
<dbReference type="Pfam" id="PF00905">
    <property type="entry name" value="Transpeptidase"/>
    <property type="match status" value="1"/>
</dbReference>
<dbReference type="NCBIfam" id="TIGR03423">
    <property type="entry name" value="pbp2_mrdA"/>
    <property type="match status" value="1"/>
</dbReference>
<sequence length="605" mass="65596">MQVEEGGPAPTFVRAWKLWLLLVLFAAGLCLLVWRLWHVQVLDSPRYGAAQALQSVRRVQIPGLRGRILDRDGVVLADNRPAYAIAIYCEELRQPGAWGNTILAVDTLIDQLAERLRLPRQVTSAEVSRHVRQALPVPLIAWEDVDAKALAYLSEWAEALPGVAIQPVPRRVYPEGTLAAHLLGYVGASAAPPDDGRAYHYRRPDPRGRAGLELEYDRLLAGVSGEELLRVDSRGYTHERKVNTQARAGSDLTLTLDVTLQRVAEEALAGRPGGVVALDPRNGDVLALASSPTYDPNAFIPGISSAAWRALLNDPATPLLNRAIAARFAPGSVFKPFVAIAALERGFDPDTLYLCTGRYTEFRQRLRCAARYGHGELDLRQALMRSCNPYFCFVGATIGMEAIAATAEQAGFGSRTGIDLPGEVAGLLPTPDWKRRRFDRPWSISDTVQCSIGQGYLVATPLQVAAATAAIANGGRVYRPRLVDFGESRGDLQRSLPWAPDDLALVTEGMCMATRAGTGKTMRVEGFDVAAKTGTAEFVKDGARRKHVWSVAFAPAEAPTIVVCAMLDDAIGGGRDAGPIVQKVLAKHLGTRPSAFDLDDESLQD</sequence>
<evidence type="ECO:0000313" key="7">
    <source>
        <dbReference type="EMBL" id="HIV09095.1"/>
    </source>
</evidence>
<name>A0A9D1NN99_9BACT</name>
<reference evidence="7" key="1">
    <citation type="submission" date="2020-10" db="EMBL/GenBank/DDBJ databases">
        <authorList>
            <person name="Gilroy R."/>
        </authorList>
    </citation>
    <scope>NUCLEOTIDE SEQUENCE</scope>
    <source>
        <strain evidence="7">35461</strain>
    </source>
</reference>
<dbReference type="Gene3D" id="3.90.1310.10">
    <property type="entry name" value="Penicillin-binding protein 2a (Domain 2)"/>
    <property type="match status" value="1"/>
</dbReference>
<dbReference type="AlphaFoldDB" id="A0A9D1NN99"/>
<dbReference type="SUPFAM" id="SSF56519">
    <property type="entry name" value="Penicillin binding protein dimerisation domain"/>
    <property type="match status" value="1"/>
</dbReference>
<dbReference type="SUPFAM" id="SSF56601">
    <property type="entry name" value="beta-lactamase/transpeptidase-like"/>
    <property type="match status" value="1"/>
</dbReference>
<dbReference type="InterPro" id="IPR001460">
    <property type="entry name" value="PCN-bd_Tpept"/>
</dbReference>
<dbReference type="EMBL" id="DVOR01000099">
    <property type="protein sequence ID" value="HIV09095.1"/>
    <property type="molecule type" value="Genomic_DNA"/>
</dbReference>
<dbReference type="InterPro" id="IPR050515">
    <property type="entry name" value="Beta-lactam/transpept"/>
</dbReference>
<dbReference type="GO" id="GO:0009002">
    <property type="term" value="F:serine-type D-Ala-D-Ala carboxypeptidase activity"/>
    <property type="evidence" value="ECO:0007669"/>
    <property type="project" value="UniProtKB-EC"/>
</dbReference>
<protein>
    <submittedName>
        <fullName evidence="7">Penicillin-binding protein 2</fullName>
        <ecNumber evidence="7">3.4.16.4</ecNumber>
    </submittedName>
</protein>
<feature type="domain" description="Penicillin-binding protein transpeptidase" evidence="5">
    <location>
        <begin position="273"/>
        <end position="585"/>
    </location>
</feature>
<organism evidence="7 8">
    <name type="scientific">Candidatus Spyradenecus faecavium</name>
    <dbReference type="NCBI Taxonomy" id="2840947"/>
    <lineage>
        <taxon>Bacteria</taxon>
        <taxon>Pseudomonadati</taxon>
        <taxon>Lentisphaerota</taxon>
        <taxon>Lentisphaeria</taxon>
        <taxon>Lentisphaerales</taxon>
        <taxon>Lentisphaeraceae</taxon>
        <taxon>Lentisphaeraceae incertae sedis</taxon>
        <taxon>Candidatus Spyradenecus</taxon>
    </lineage>
</organism>
<keyword evidence="4" id="KW-1133">Transmembrane helix</keyword>
<dbReference type="InterPro" id="IPR036138">
    <property type="entry name" value="PBP_dimer_sf"/>
</dbReference>
<dbReference type="GO" id="GO:0005886">
    <property type="term" value="C:plasma membrane"/>
    <property type="evidence" value="ECO:0007669"/>
    <property type="project" value="TreeGrafter"/>
</dbReference>
<gene>
    <name evidence="7" type="primary">mrdA</name>
    <name evidence="7" type="ORF">IAC79_03155</name>
</gene>
<evidence type="ECO:0000259" key="6">
    <source>
        <dbReference type="Pfam" id="PF03717"/>
    </source>
</evidence>
<reference evidence="7" key="2">
    <citation type="journal article" date="2021" name="PeerJ">
        <title>Extensive microbial diversity within the chicken gut microbiome revealed by metagenomics and culture.</title>
        <authorList>
            <person name="Gilroy R."/>
            <person name="Ravi A."/>
            <person name="Getino M."/>
            <person name="Pursley I."/>
            <person name="Horton D.L."/>
            <person name="Alikhan N.F."/>
            <person name="Baker D."/>
            <person name="Gharbi K."/>
            <person name="Hall N."/>
            <person name="Watson M."/>
            <person name="Adriaenssens E.M."/>
            <person name="Foster-Nyarko E."/>
            <person name="Jarju S."/>
            <person name="Secka A."/>
            <person name="Antonio M."/>
            <person name="Oren A."/>
            <person name="Chaudhuri R.R."/>
            <person name="La Ragione R."/>
            <person name="Hildebrand F."/>
            <person name="Pallen M.J."/>
        </authorList>
    </citation>
    <scope>NUCLEOTIDE SEQUENCE</scope>
    <source>
        <strain evidence="7">35461</strain>
    </source>
</reference>